<evidence type="ECO:0000313" key="2">
    <source>
        <dbReference type="EMBL" id="GGU82699.1"/>
    </source>
</evidence>
<sequence>MLGEAVAGREQRVSKSSDLAACSTHPSSPAIWISDHAAFAPGYETSAGWGAEDLSAGTRSLPSVGVTDARSEIHYAGAGVRRSAWNLACAATSAPPAALGAAGAPWWALVIASLPGTAVLILQALLPQNSRDRLEWWRDRRRHREHLAQSRARRPPPAGSSARSRGRRAGRPRYWARTQQHESGRAWSVEPDDVQDGQVPEGPVDEVDDAELSDGGGSDVVALRIARVPLRPASWGAGSDVENVPDRPCLCRMPGDQGGESWWSRSTGFVHGKELRFESSSGGTTIAGTSRMWSIPGGGADSGEQPSEAPCLRRAEERALAAEAAGPR</sequence>
<organism evidence="2 3">
    <name type="scientific">Streptomyces albospinus</name>
    <dbReference type="NCBI Taxonomy" id="285515"/>
    <lineage>
        <taxon>Bacteria</taxon>
        <taxon>Bacillati</taxon>
        <taxon>Actinomycetota</taxon>
        <taxon>Actinomycetes</taxon>
        <taxon>Kitasatosporales</taxon>
        <taxon>Streptomycetaceae</taxon>
        <taxon>Streptomyces</taxon>
    </lineage>
</organism>
<reference evidence="3" key="1">
    <citation type="journal article" date="2019" name="Int. J. Syst. Evol. Microbiol.">
        <title>The Global Catalogue of Microorganisms (GCM) 10K type strain sequencing project: providing services to taxonomists for standard genome sequencing and annotation.</title>
        <authorList>
            <consortium name="The Broad Institute Genomics Platform"/>
            <consortium name="The Broad Institute Genome Sequencing Center for Infectious Disease"/>
            <person name="Wu L."/>
            <person name="Ma J."/>
        </authorList>
    </citation>
    <scope>NUCLEOTIDE SEQUENCE [LARGE SCALE GENOMIC DNA]</scope>
    <source>
        <strain evidence="3">JCM 3399</strain>
    </source>
</reference>
<feature type="compositionally biased region" description="Acidic residues" evidence="1">
    <location>
        <begin position="203"/>
        <end position="212"/>
    </location>
</feature>
<keyword evidence="3" id="KW-1185">Reference proteome</keyword>
<gene>
    <name evidence="2" type="ORF">GCM10010211_55920</name>
</gene>
<name>A0ABQ2VG57_9ACTN</name>
<proteinExistence type="predicted"/>
<dbReference type="Proteomes" id="UP000654471">
    <property type="component" value="Unassembled WGS sequence"/>
</dbReference>
<dbReference type="EMBL" id="BMRP01000022">
    <property type="protein sequence ID" value="GGU82699.1"/>
    <property type="molecule type" value="Genomic_DNA"/>
</dbReference>
<evidence type="ECO:0000256" key="1">
    <source>
        <dbReference type="SAM" id="MobiDB-lite"/>
    </source>
</evidence>
<feature type="region of interest" description="Disordered" evidence="1">
    <location>
        <begin position="294"/>
        <end position="328"/>
    </location>
</feature>
<protein>
    <submittedName>
        <fullName evidence="2">Uncharacterized protein</fullName>
    </submittedName>
</protein>
<feature type="compositionally biased region" description="Basic and acidic residues" evidence="1">
    <location>
        <begin position="311"/>
        <end position="320"/>
    </location>
</feature>
<comment type="caution">
    <text evidence="2">The sequence shown here is derived from an EMBL/GenBank/DDBJ whole genome shotgun (WGS) entry which is preliminary data.</text>
</comment>
<accession>A0ABQ2VG57</accession>
<feature type="region of interest" description="Disordered" evidence="1">
    <location>
        <begin position="145"/>
        <end position="216"/>
    </location>
</feature>
<evidence type="ECO:0000313" key="3">
    <source>
        <dbReference type="Proteomes" id="UP000654471"/>
    </source>
</evidence>